<dbReference type="InterPro" id="IPR046947">
    <property type="entry name" value="LytR-like"/>
</dbReference>
<dbReference type="Proteomes" id="UP000823927">
    <property type="component" value="Unassembled WGS sequence"/>
</dbReference>
<comment type="function">
    <text evidence="2">May play the central regulatory role in sporulation. It may be an element of the effector pathway responsible for the activation of sporulation genes in response to nutritional stress. Spo0A may act in concert with spo0H (a sigma factor) to control the expression of some genes that are critical to the sporulation process.</text>
</comment>
<evidence type="ECO:0000256" key="1">
    <source>
        <dbReference type="ARBA" id="ARBA00018672"/>
    </source>
</evidence>
<evidence type="ECO:0000313" key="6">
    <source>
        <dbReference type="Proteomes" id="UP000823927"/>
    </source>
</evidence>
<sequence length="241" mass="27762">MIKLVIADDEPETVSHVKEIVESVAEKNDYDIRITTMGNGQFLKEDILEGKSYDIFLLDMEMPGCNGLELARLIQEKCGVVFIIFITNHGEYSTDGYEVGASRYILKNKLDEKLPPALEYVISQMILLQGKYYIVNNTQSLTKILYRDIIKIEKGSGKYSILYTRKGEYKTRSSLACLMNYFKTDEFIFVNKGIIVNMNHVNGIDSNRMMKLSYGPDVEVSQSRIRDVKKQLIQFYIHHNQ</sequence>
<proteinExistence type="predicted"/>
<dbReference type="GO" id="GO:0003677">
    <property type="term" value="F:DNA binding"/>
    <property type="evidence" value="ECO:0007669"/>
    <property type="project" value="InterPro"/>
</dbReference>
<feature type="domain" description="Response regulatory" evidence="4">
    <location>
        <begin position="3"/>
        <end position="122"/>
    </location>
</feature>
<dbReference type="Pfam" id="PF04397">
    <property type="entry name" value="LytTR"/>
    <property type="match status" value="1"/>
</dbReference>
<dbReference type="SMART" id="SM00850">
    <property type="entry name" value="LytTR"/>
    <property type="match status" value="1"/>
</dbReference>
<reference evidence="5" key="2">
    <citation type="journal article" date="2021" name="PeerJ">
        <title>Extensive microbial diversity within the chicken gut microbiome revealed by metagenomics and culture.</title>
        <authorList>
            <person name="Gilroy R."/>
            <person name="Ravi A."/>
            <person name="Getino M."/>
            <person name="Pursley I."/>
            <person name="Horton D.L."/>
            <person name="Alikhan N.F."/>
            <person name="Baker D."/>
            <person name="Gharbi K."/>
            <person name="Hall N."/>
            <person name="Watson M."/>
            <person name="Adriaenssens E.M."/>
            <person name="Foster-Nyarko E."/>
            <person name="Jarju S."/>
            <person name="Secka A."/>
            <person name="Antonio M."/>
            <person name="Oren A."/>
            <person name="Chaudhuri R.R."/>
            <person name="La Ragione R."/>
            <person name="Hildebrand F."/>
            <person name="Pallen M.J."/>
        </authorList>
    </citation>
    <scope>NUCLEOTIDE SEQUENCE</scope>
    <source>
        <strain evidence="5">CHK178-757</strain>
    </source>
</reference>
<dbReference type="GO" id="GO:0000156">
    <property type="term" value="F:phosphorelay response regulator activity"/>
    <property type="evidence" value="ECO:0007669"/>
    <property type="project" value="InterPro"/>
</dbReference>
<evidence type="ECO:0000256" key="3">
    <source>
        <dbReference type="PROSITE-ProRule" id="PRU00169"/>
    </source>
</evidence>
<dbReference type="AlphaFoldDB" id="A0A9D1JQ10"/>
<comment type="caution">
    <text evidence="5">The sequence shown here is derived from an EMBL/GenBank/DDBJ whole genome shotgun (WGS) entry which is preliminary data.</text>
</comment>
<keyword evidence="3" id="KW-0597">Phosphoprotein</keyword>
<dbReference type="PANTHER" id="PTHR37299:SF1">
    <property type="entry name" value="STAGE 0 SPORULATION PROTEIN A HOMOLOG"/>
    <property type="match status" value="1"/>
</dbReference>
<reference evidence="5" key="1">
    <citation type="submission" date="2020-10" db="EMBL/GenBank/DDBJ databases">
        <authorList>
            <person name="Gilroy R."/>
        </authorList>
    </citation>
    <scope>NUCLEOTIDE SEQUENCE</scope>
    <source>
        <strain evidence="5">CHK178-757</strain>
    </source>
</reference>
<dbReference type="SUPFAM" id="SSF52172">
    <property type="entry name" value="CheY-like"/>
    <property type="match status" value="1"/>
</dbReference>
<dbReference type="InterPro" id="IPR007492">
    <property type="entry name" value="LytTR_DNA-bd_dom"/>
</dbReference>
<gene>
    <name evidence="5" type="ORF">IAB46_03865</name>
</gene>
<dbReference type="PANTHER" id="PTHR37299">
    <property type="entry name" value="TRANSCRIPTIONAL REGULATOR-RELATED"/>
    <property type="match status" value="1"/>
</dbReference>
<evidence type="ECO:0000259" key="4">
    <source>
        <dbReference type="PROSITE" id="PS50110"/>
    </source>
</evidence>
<accession>A0A9D1JQ10</accession>
<evidence type="ECO:0000313" key="5">
    <source>
        <dbReference type="EMBL" id="HIS46693.1"/>
    </source>
</evidence>
<dbReference type="Gene3D" id="3.40.50.2300">
    <property type="match status" value="1"/>
</dbReference>
<dbReference type="PROSITE" id="PS50110">
    <property type="entry name" value="RESPONSE_REGULATORY"/>
    <property type="match status" value="1"/>
</dbReference>
<name>A0A9D1JQ10_9FIRM</name>
<organism evidence="5 6">
    <name type="scientific">Candidatus Scybalocola faecigallinarum</name>
    <dbReference type="NCBI Taxonomy" id="2840941"/>
    <lineage>
        <taxon>Bacteria</taxon>
        <taxon>Bacillati</taxon>
        <taxon>Bacillota</taxon>
        <taxon>Clostridia</taxon>
        <taxon>Lachnospirales</taxon>
        <taxon>Lachnospiraceae</taxon>
        <taxon>Lachnospiraceae incertae sedis</taxon>
        <taxon>Candidatus Scybalocola (ex Gilroy et al. 2021)</taxon>
    </lineage>
</organism>
<dbReference type="SMART" id="SM00448">
    <property type="entry name" value="REC"/>
    <property type="match status" value="1"/>
</dbReference>
<feature type="modified residue" description="4-aspartylphosphate" evidence="3">
    <location>
        <position position="59"/>
    </location>
</feature>
<dbReference type="InterPro" id="IPR001789">
    <property type="entry name" value="Sig_transdc_resp-reg_receiver"/>
</dbReference>
<protein>
    <recommendedName>
        <fullName evidence="1">Stage 0 sporulation protein A homolog</fullName>
    </recommendedName>
</protein>
<dbReference type="InterPro" id="IPR011006">
    <property type="entry name" value="CheY-like_superfamily"/>
</dbReference>
<dbReference type="EMBL" id="DVIT01000015">
    <property type="protein sequence ID" value="HIS46693.1"/>
    <property type="molecule type" value="Genomic_DNA"/>
</dbReference>
<evidence type="ECO:0000256" key="2">
    <source>
        <dbReference type="ARBA" id="ARBA00024867"/>
    </source>
</evidence>
<dbReference type="Gene3D" id="2.40.50.1020">
    <property type="entry name" value="LytTr DNA-binding domain"/>
    <property type="match status" value="1"/>
</dbReference>
<dbReference type="Pfam" id="PF00072">
    <property type="entry name" value="Response_reg"/>
    <property type="match status" value="1"/>
</dbReference>